<dbReference type="InterPro" id="IPR048503">
    <property type="entry name" value="NamZ_C"/>
</dbReference>
<evidence type="ECO:0000259" key="2">
    <source>
        <dbReference type="Pfam" id="PF20732"/>
    </source>
</evidence>
<dbReference type="Gene3D" id="3.40.50.12170">
    <property type="entry name" value="Uncharacterised protein PF07075, DUF1343"/>
    <property type="match status" value="1"/>
</dbReference>
<organism evidence="3">
    <name type="scientific">hydrothermal vent metagenome</name>
    <dbReference type="NCBI Taxonomy" id="652676"/>
    <lineage>
        <taxon>unclassified sequences</taxon>
        <taxon>metagenomes</taxon>
        <taxon>ecological metagenomes</taxon>
    </lineage>
</organism>
<gene>
    <name evidence="3" type="ORF">MGWOODY_Mmi1253</name>
</gene>
<accession>A0A160VI55</accession>
<name>A0A160VI55_9ZZZZ</name>
<dbReference type="Pfam" id="PF20732">
    <property type="entry name" value="NamZ_C"/>
    <property type="match status" value="1"/>
</dbReference>
<dbReference type="PANTHER" id="PTHR42915">
    <property type="entry name" value="HYPOTHETICAL 460 KDA PROTEIN IN FEUA-SIGW INTERGENIC REGION [PRECURSOR]"/>
    <property type="match status" value="1"/>
</dbReference>
<evidence type="ECO:0000259" key="1">
    <source>
        <dbReference type="Pfam" id="PF07075"/>
    </source>
</evidence>
<reference evidence="3" key="1">
    <citation type="submission" date="2015-10" db="EMBL/GenBank/DDBJ databases">
        <authorList>
            <person name="Gilbert D.G."/>
        </authorList>
    </citation>
    <scope>NUCLEOTIDE SEQUENCE</scope>
</reference>
<dbReference type="GO" id="GO:0033922">
    <property type="term" value="F:peptidoglycan beta-N-acetylmuramidase activity"/>
    <property type="evidence" value="ECO:0007669"/>
    <property type="project" value="InterPro"/>
</dbReference>
<dbReference type="InterPro" id="IPR008302">
    <property type="entry name" value="NamZ"/>
</dbReference>
<feature type="domain" description="Peptidoglycan beta-N-acetylmuramidase NamZ C-terminal" evidence="2">
    <location>
        <begin position="271"/>
        <end position="429"/>
    </location>
</feature>
<dbReference type="PANTHER" id="PTHR42915:SF1">
    <property type="entry name" value="PEPTIDOGLYCAN BETA-N-ACETYLMURAMIDASE NAMZ"/>
    <property type="match status" value="1"/>
</dbReference>
<feature type="domain" description="Peptidoglycan beta-N-acetylmuramidase NamZ N-terminal" evidence="1">
    <location>
        <begin position="60"/>
        <end position="262"/>
    </location>
</feature>
<sequence length="430" mass="49242">MCNPNKFIITLFLLGFISAQDYSHTKIQAIPDLSFMKDVYTGLDILEQMDFSQLKGKTLSILCNQASVNRNGQHLLTLLREVEDVHVLAIFLPQYGLFASEDPKLKLMGNKSIDPIFGARVIDLFERVLYPPEWSMRDADLILIDMQDTGVRYTTFMATVSKVLESAAKYRKPVLLLDRPNPLRGDVMDGPVVRTAYQSLEGYHLVPIRHGLTIGEYALMVNEMGWLKDLARADLTIIPLSNWQRTMWLDDTGIPVPSMLPDVQDVESLLAYMGMYLFKGTNLNIGHGTDQPFFRIGAPWISGSILWKKVQDLDLPGVRFHQIRYKPQAIYDAERGPYYAGQMCSGLLMEVTNRNDYDPLATSTALMILTYKLYEKHFEWIAGGYVDKLFGYDLLRIFAAQGKPPDYLPPLWLHDVLRFSEFRQRFLLYE</sequence>
<dbReference type="InterPro" id="IPR048502">
    <property type="entry name" value="NamZ_N"/>
</dbReference>
<dbReference type="PIRSF" id="PIRSF016719">
    <property type="entry name" value="UCP016719"/>
    <property type="match status" value="1"/>
</dbReference>
<proteinExistence type="predicted"/>
<dbReference type="EMBL" id="FAXC01000308">
    <property type="protein sequence ID" value="CUV09829.1"/>
    <property type="molecule type" value="Genomic_DNA"/>
</dbReference>
<dbReference type="Gene3D" id="3.90.1150.140">
    <property type="match status" value="1"/>
</dbReference>
<protein>
    <submittedName>
        <fullName evidence="3">Alternate gene name: yzbB</fullName>
    </submittedName>
</protein>
<dbReference type="Pfam" id="PF07075">
    <property type="entry name" value="NamZ_N"/>
    <property type="match status" value="1"/>
</dbReference>
<dbReference type="AlphaFoldDB" id="A0A160VI55"/>
<evidence type="ECO:0000313" key="3">
    <source>
        <dbReference type="EMBL" id="CUV09829.1"/>
    </source>
</evidence>